<dbReference type="EMBL" id="JBEEWF010000007">
    <property type="protein sequence ID" value="MEQ5348874.1"/>
    <property type="molecule type" value="Genomic_DNA"/>
</dbReference>
<keyword evidence="1" id="KW-0812">Transmembrane</keyword>
<proteinExistence type="predicted"/>
<reference evidence="2 3" key="1">
    <citation type="submission" date="2024-04" db="EMBL/GenBank/DDBJ databases">
        <title>Role of Flies in the Dissemination of Carbapenem-Resistant Enterobacteriaceae (CRE): An Epidemiological and Genomic Study in China.</title>
        <authorList>
            <person name="Kaichao C."/>
            <person name="Zhang R."/>
            <person name="Chen S."/>
        </authorList>
    </citation>
    <scope>NUCLEOTIDE SEQUENCE [LARGE SCALE GENOMIC DNA]</scope>
    <source>
        <strain evidence="3">fly-1011</strain>
    </source>
</reference>
<keyword evidence="3" id="KW-1185">Reference proteome</keyword>
<evidence type="ECO:0000256" key="1">
    <source>
        <dbReference type="SAM" id="Phobius"/>
    </source>
</evidence>
<dbReference type="Proteomes" id="UP001436462">
    <property type="component" value="Unassembled WGS sequence"/>
</dbReference>
<protein>
    <submittedName>
        <fullName evidence="2">Uncharacterized protein</fullName>
    </submittedName>
</protein>
<keyword evidence="1" id="KW-1133">Transmembrane helix</keyword>
<gene>
    <name evidence="2" type="ORF">ABN253_11835</name>
</gene>
<comment type="caution">
    <text evidence="2">The sequence shown here is derived from an EMBL/GenBank/DDBJ whole genome shotgun (WGS) entry which is preliminary data.</text>
</comment>
<evidence type="ECO:0000313" key="2">
    <source>
        <dbReference type="EMBL" id="MEQ5348874.1"/>
    </source>
</evidence>
<keyword evidence="1" id="KW-0472">Membrane</keyword>
<evidence type="ECO:0000313" key="3">
    <source>
        <dbReference type="Proteomes" id="UP001436462"/>
    </source>
</evidence>
<organism evidence="2 3">
    <name type="scientific">Proteus genomosp. 6</name>
    <dbReference type="NCBI Taxonomy" id="1311820"/>
    <lineage>
        <taxon>Bacteria</taxon>
        <taxon>Pseudomonadati</taxon>
        <taxon>Pseudomonadota</taxon>
        <taxon>Gammaproteobacteria</taxon>
        <taxon>Enterobacterales</taxon>
        <taxon>Morganellaceae</taxon>
        <taxon>Proteus</taxon>
    </lineage>
</organism>
<dbReference type="RefSeq" id="WP_196722069.1">
    <property type="nucleotide sequence ID" value="NZ_JBEEWF010000007.1"/>
</dbReference>
<name>A0ABV1LAW7_9GAMM</name>
<feature type="transmembrane region" description="Helical" evidence="1">
    <location>
        <begin position="16"/>
        <end position="40"/>
    </location>
</feature>
<accession>A0ABV1LAW7</accession>
<sequence>MNGSKEKKDDNVVFDPLLWCKNVCAILGFLIIVGFIISLLKSDGLDIGFIHFGYNKIFGLYFRLDI</sequence>